<feature type="transmembrane region" description="Helical" evidence="1">
    <location>
        <begin position="6"/>
        <end position="23"/>
    </location>
</feature>
<dbReference type="RefSeq" id="WP_212702364.1">
    <property type="nucleotide sequence ID" value="NZ_JADMKU010000018.1"/>
</dbReference>
<keyword evidence="3" id="KW-1185">Reference proteome</keyword>
<keyword evidence="1" id="KW-1133">Transmembrane helix</keyword>
<reference evidence="2 3" key="1">
    <citation type="journal article" date="2021" name="Arch. Microbiol.">
        <title>Thalassobius aquimarinus sp. nov., isolated from the Sea of Japan seashore.</title>
        <authorList>
            <person name="Kurilenko V.V."/>
            <person name="Romanenko L.A."/>
            <person name="Chernysheva N.Y."/>
            <person name="Velansky P.V."/>
            <person name="Tekutyeva L.A."/>
            <person name="Isaeva M.P."/>
            <person name="Mikhailov V.V."/>
        </authorList>
    </citation>
    <scope>NUCLEOTIDE SEQUENCE [LARGE SCALE GENOMIC DNA]</scope>
    <source>
        <strain evidence="2 3">KMM 8518</strain>
    </source>
</reference>
<gene>
    <name evidence="2" type="ORF">IT775_16615</name>
</gene>
<evidence type="ECO:0000256" key="1">
    <source>
        <dbReference type="SAM" id="Phobius"/>
    </source>
</evidence>
<protein>
    <submittedName>
        <fullName evidence="2">Uncharacterized protein</fullName>
    </submittedName>
</protein>
<feature type="transmembrane region" description="Helical" evidence="1">
    <location>
        <begin position="68"/>
        <end position="91"/>
    </location>
</feature>
<sequence>MIAVTYLLCCGLFYAMFITSRLIPRTLELASVFNEAIAVMADKNLTDAEKEPLVRKAAITAAKRSSRLIVTLAVIVLVSMVPLALGSLLHLILVDAFWAFTIQPAVLVATLVGMTGVEMLRRRLKN</sequence>
<keyword evidence="1" id="KW-0472">Membrane</keyword>
<dbReference type="Proteomes" id="UP001195941">
    <property type="component" value="Unassembled WGS sequence"/>
</dbReference>
<accession>A0ABS5HW01</accession>
<evidence type="ECO:0000313" key="2">
    <source>
        <dbReference type="EMBL" id="MBR9652743.1"/>
    </source>
</evidence>
<organism evidence="2 3">
    <name type="scientific">Thalassovita aquimarina</name>
    <dbReference type="NCBI Taxonomy" id="2785917"/>
    <lineage>
        <taxon>Bacteria</taxon>
        <taxon>Pseudomonadati</taxon>
        <taxon>Pseudomonadota</taxon>
        <taxon>Alphaproteobacteria</taxon>
        <taxon>Rhodobacterales</taxon>
        <taxon>Roseobacteraceae</taxon>
        <taxon>Thalassovita</taxon>
    </lineage>
</organism>
<proteinExistence type="predicted"/>
<feature type="transmembrane region" description="Helical" evidence="1">
    <location>
        <begin position="97"/>
        <end position="117"/>
    </location>
</feature>
<comment type="caution">
    <text evidence="2">The sequence shown here is derived from an EMBL/GenBank/DDBJ whole genome shotgun (WGS) entry which is preliminary data.</text>
</comment>
<evidence type="ECO:0000313" key="3">
    <source>
        <dbReference type="Proteomes" id="UP001195941"/>
    </source>
</evidence>
<dbReference type="EMBL" id="JADMKU010000018">
    <property type="protein sequence ID" value="MBR9652743.1"/>
    <property type="molecule type" value="Genomic_DNA"/>
</dbReference>
<name>A0ABS5HW01_9RHOB</name>
<keyword evidence="1" id="KW-0812">Transmembrane</keyword>